<feature type="compositionally biased region" description="Polar residues" evidence="4">
    <location>
        <begin position="811"/>
        <end position="820"/>
    </location>
</feature>
<evidence type="ECO:0000256" key="3">
    <source>
        <dbReference type="ARBA" id="ARBA00023163"/>
    </source>
</evidence>
<feature type="compositionally biased region" description="Polar residues" evidence="4">
    <location>
        <begin position="762"/>
        <end position="771"/>
    </location>
</feature>
<dbReference type="InterPro" id="IPR031577">
    <property type="entry name" value="DMRT-C1/C2_C"/>
</dbReference>
<keyword evidence="6" id="KW-1185">Reference proteome</keyword>
<evidence type="ECO:0000256" key="1">
    <source>
        <dbReference type="ARBA" id="ARBA00006834"/>
    </source>
</evidence>
<proteinExistence type="inferred from homology"/>
<feature type="compositionally biased region" description="Basic and acidic residues" evidence="4">
    <location>
        <begin position="156"/>
        <end position="176"/>
    </location>
</feature>
<protein>
    <submittedName>
        <fullName evidence="7">Uncharacterized protein LOC101838463</fullName>
    </submittedName>
</protein>
<dbReference type="Proteomes" id="UP000886700">
    <property type="component" value="Unplaced"/>
</dbReference>
<feature type="region of interest" description="Disordered" evidence="4">
    <location>
        <begin position="80"/>
        <end position="102"/>
    </location>
</feature>
<feature type="region of interest" description="Disordered" evidence="4">
    <location>
        <begin position="808"/>
        <end position="847"/>
    </location>
</feature>
<feature type="region of interest" description="Disordered" evidence="4">
    <location>
        <begin position="725"/>
        <end position="771"/>
    </location>
</feature>
<feature type="region of interest" description="Disordered" evidence="4">
    <location>
        <begin position="1"/>
        <end position="51"/>
    </location>
</feature>
<evidence type="ECO:0000256" key="2">
    <source>
        <dbReference type="ARBA" id="ARBA00023015"/>
    </source>
</evidence>
<keyword evidence="2" id="KW-0805">Transcription regulation</keyword>
<reference evidence="7" key="1">
    <citation type="submission" date="2025-08" db="UniProtKB">
        <authorList>
            <consortium name="RefSeq"/>
        </authorList>
    </citation>
    <scope>IDENTIFICATION</scope>
    <source>
        <tissue evidence="7">Liver</tissue>
    </source>
</reference>
<dbReference type="RefSeq" id="XP_040600217.1">
    <property type="nucleotide sequence ID" value="XM_040744283.1"/>
</dbReference>
<feature type="region of interest" description="Disordered" evidence="4">
    <location>
        <begin position="609"/>
        <end position="641"/>
    </location>
</feature>
<keyword evidence="3" id="KW-0804">Transcription</keyword>
<evidence type="ECO:0000256" key="4">
    <source>
        <dbReference type="SAM" id="MobiDB-lite"/>
    </source>
</evidence>
<dbReference type="GeneID" id="101838463"/>
<evidence type="ECO:0000259" key="5">
    <source>
        <dbReference type="Pfam" id="PF15791"/>
    </source>
</evidence>
<feature type="compositionally biased region" description="Polar residues" evidence="4">
    <location>
        <begin position="838"/>
        <end position="847"/>
    </location>
</feature>
<accession>A0ABM2XBM9</accession>
<name>A0ABM2XBM9_MESAU</name>
<sequence length="873" mass="93299">MEKKDKQDVPGWPSDLEGNTGNKTGDPLGMEPGLKEPANHPGRGQSCGTRTQVREVEQKIKVDVPCWPSNPDCNTANKTGAPLGLEPGLIEPANHPGRGRRCGTRTQARAMEQKDKVDVPCWPSKSDCNTGNKTAGPLGIEPGLIESAIVPVKGLVEPDNHPGRDHSCDTRTEARPMEQRAKVDVSCWSFNTGNETGAPLGIEPGLKVYAHHPGRGHSCGTGAQVRNKSGAPLGIEPGLRVFASHPARGHSYGIRTQARATEQKDKVDVPCWPANLECPTGNKTGAPPGIEPGLRVLANQPGRGHSCVTMTQARATEQKYKVDVSWWPSNLGCHTGNKTGATLGIKPGLREPANHPGRGHSCGTRTQARATEQKDKVDVPCWPSNLECPTGNKTGAPPGIEPGLRVLANQPGRGHSCVTMTQARATEQKYKVDVSWWPSNLGCHTGNKTGATLGIKPGLREPANHPGRGHSCGTRTQARATEQKDKVDVPCWPSNLECHTGNKTGAPPGIEPGLRVLANQPGRGHSCGTRTQARAVEQKYKVNVSWWPSNVACNTGSKTGAPLGTEPGLIEPANHPARGHSCGTRTQARAMEQKCKVDVSWWPSNLESNMGSKTGAPPGMEPGLREPASHPARGHSCGTWTQSRAVEQKDKVDVPCCTSNLESNMGNKTGAPSGIEPGNHHVRGHSCGTRTQAWEHSQALPALGSEKRLHGVLQKRRQIRLPRATRAVAHKPLRQDKKSSAKARGHTQKENTSCQPDALTVTGPQEGSSQGPPVFCWPPPLPPPPYMTMTLGQHLIASPSVEPHEAFALSSPCSDTTPLPCSSVERHPPEPQGPIASDQASVSATSECQETLEAAEALMTLKNSSWTWRQTHS</sequence>
<gene>
    <name evidence="7" type="primary">LOC101838463</name>
</gene>
<feature type="domain" description="Doublesex- and mab-3-related transcription factor C1/C2 C-terminal" evidence="5">
    <location>
        <begin position="800"/>
        <end position="867"/>
    </location>
</feature>
<evidence type="ECO:0000313" key="7">
    <source>
        <dbReference type="RefSeq" id="XP_040600217.1"/>
    </source>
</evidence>
<evidence type="ECO:0000313" key="6">
    <source>
        <dbReference type="Proteomes" id="UP000886700"/>
    </source>
</evidence>
<feature type="region of interest" description="Disordered" evidence="4">
    <location>
        <begin position="155"/>
        <end position="176"/>
    </location>
</feature>
<comment type="similarity">
    <text evidence="1">Belongs to the DMRT family.</text>
</comment>
<dbReference type="Pfam" id="PF15791">
    <property type="entry name" value="DMRT-like"/>
    <property type="match status" value="1"/>
</dbReference>
<organism evidence="6 7">
    <name type="scientific">Mesocricetus auratus</name>
    <name type="common">Golden hamster</name>
    <dbReference type="NCBI Taxonomy" id="10036"/>
    <lineage>
        <taxon>Eukaryota</taxon>
        <taxon>Metazoa</taxon>
        <taxon>Chordata</taxon>
        <taxon>Craniata</taxon>
        <taxon>Vertebrata</taxon>
        <taxon>Euteleostomi</taxon>
        <taxon>Mammalia</taxon>
        <taxon>Eutheria</taxon>
        <taxon>Euarchontoglires</taxon>
        <taxon>Glires</taxon>
        <taxon>Rodentia</taxon>
        <taxon>Myomorpha</taxon>
        <taxon>Muroidea</taxon>
        <taxon>Cricetidae</taxon>
        <taxon>Cricetinae</taxon>
        <taxon>Mesocricetus</taxon>
    </lineage>
</organism>